<evidence type="ECO:0000256" key="8">
    <source>
        <dbReference type="ARBA" id="ARBA00023136"/>
    </source>
</evidence>
<name>A0A4R3J9T4_9PROT</name>
<reference evidence="11 12" key="1">
    <citation type="submission" date="2019-03" db="EMBL/GenBank/DDBJ databases">
        <title>Genomic Encyclopedia of Type Strains, Phase IV (KMG-IV): sequencing the most valuable type-strain genomes for metagenomic binning, comparative biology and taxonomic classification.</title>
        <authorList>
            <person name="Goeker M."/>
        </authorList>
    </citation>
    <scope>NUCLEOTIDE SEQUENCE [LARGE SCALE GENOMIC DNA]</scope>
    <source>
        <strain evidence="11 12">DSM 101688</strain>
    </source>
</reference>
<keyword evidence="5 9" id="KW-0812">Transmembrane</keyword>
<organism evidence="11 12">
    <name type="scientific">Varunaivibrio sulfuroxidans</name>
    <dbReference type="NCBI Taxonomy" id="1773489"/>
    <lineage>
        <taxon>Bacteria</taxon>
        <taxon>Pseudomonadati</taxon>
        <taxon>Pseudomonadota</taxon>
        <taxon>Alphaproteobacteria</taxon>
        <taxon>Rhodospirillales</taxon>
        <taxon>Magnetovibrionaceae</taxon>
        <taxon>Varunaivibrio</taxon>
    </lineage>
</organism>
<evidence type="ECO:0000256" key="5">
    <source>
        <dbReference type="ARBA" id="ARBA00022692"/>
    </source>
</evidence>
<dbReference type="Pfam" id="PF01618">
    <property type="entry name" value="MotA_ExbB"/>
    <property type="match status" value="1"/>
</dbReference>
<sequence>MGGMSFSTIFGVLGAFGLFLGAIAFSTTHYWIFLSLQSLVMVVGGTLASTFISYEPRYVFLSLKLIGKIIFTQKIGRNILKAEVGRIIRWAYTVQRSGVPVLEKEAQKAVRGDRFLRFGVEMVVSGYTGEEVREILANSIETTFGRNTVQVNILKNMAAASPAFGMIGTLVGLIIMLDSMGADPTKLGPGLALALITTLYGIILARMIFLPAANKIMQREQIIRFRNYLIAEGLVMLADRRSPRYIQDKMNSFLDPAIHFNIDAARRNQQTEQAARA</sequence>
<comment type="similarity">
    <text evidence="2">Belongs to the MotA family.</text>
</comment>
<comment type="caution">
    <text evidence="11">The sequence shown here is derived from an EMBL/GenBank/DDBJ whole genome shotgun (WGS) entry which is preliminary data.</text>
</comment>
<evidence type="ECO:0000313" key="11">
    <source>
        <dbReference type="EMBL" id="TCS61350.1"/>
    </source>
</evidence>
<keyword evidence="3" id="KW-0813">Transport</keyword>
<feature type="transmembrane region" description="Helical" evidence="9">
    <location>
        <begin position="189"/>
        <end position="209"/>
    </location>
</feature>
<gene>
    <name evidence="11" type="ORF">EDD55_108152</name>
</gene>
<evidence type="ECO:0000256" key="1">
    <source>
        <dbReference type="ARBA" id="ARBA00004651"/>
    </source>
</evidence>
<evidence type="ECO:0000256" key="3">
    <source>
        <dbReference type="ARBA" id="ARBA00022448"/>
    </source>
</evidence>
<accession>A0A4R3J9T4</accession>
<dbReference type="GO" id="GO:0071978">
    <property type="term" value="P:bacterial-type flagellum-dependent swarming motility"/>
    <property type="evidence" value="ECO:0007669"/>
    <property type="project" value="InterPro"/>
</dbReference>
<dbReference type="InterPro" id="IPR002898">
    <property type="entry name" value="MotA_ExbB_proton_chnl"/>
</dbReference>
<evidence type="ECO:0000256" key="9">
    <source>
        <dbReference type="SAM" id="Phobius"/>
    </source>
</evidence>
<evidence type="ECO:0000256" key="2">
    <source>
        <dbReference type="ARBA" id="ARBA00008038"/>
    </source>
</evidence>
<evidence type="ECO:0000256" key="6">
    <source>
        <dbReference type="ARBA" id="ARBA00022779"/>
    </source>
</evidence>
<dbReference type="GO" id="GO:0006935">
    <property type="term" value="P:chemotaxis"/>
    <property type="evidence" value="ECO:0007669"/>
    <property type="project" value="InterPro"/>
</dbReference>
<evidence type="ECO:0000256" key="4">
    <source>
        <dbReference type="ARBA" id="ARBA00022475"/>
    </source>
</evidence>
<protein>
    <submittedName>
        <fullName evidence="11">Chemotaxis protein MotA</fullName>
    </submittedName>
</protein>
<keyword evidence="12" id="KW-1185">Reference proteome</keyword>
<evidence type="ECO:0000256" key="7">
    <source>
        <dbReference type="ARBA" id="ARBA00022989"/>
    </source>
</evidence>
<dbReference type="PANTHER" id="PTHR30433:SF2">
    <property type="entry name" value="MOTILITY PROTEIN A"/>
    <property type="match status" value="1"/>
</dbReference>
<comment type="subcellular location">
    <subcellularLocation>
        <location evidence="1">Cell membrane</location>
        <topology evidence="1">Multi-pass membrane protein</topology>
    </subcellularLocation>
</comment>
<feature type="transmembrane region" description="Helical" evidence="9">
    <location>
        <begin position="34"/>
        <end position="54"/>
    </location>
</feature>
<dbReference type="AlphaFoldDB" id="A0A4R3J9T4"/>
<proteinExistence type="inferred from homology"/>
<dbReference type="PROSITE" id="PS01307">
    <property type="entry name" value="MOTA"/>
    <property type="match status" value="1"/>
</dbReference>
<feature type="transmembrane region" description="Helical" evidence="9">
    <location>
        <begin position="156"/>
        <end position="177"/>
    </location>
</feature>
<evidence type="ECO:0000259" key="10">
    <source>
        <dbReference type="Pfam" id="PF01618"/>
    </source>
</evidence>
<keyword evidence="8 9" id="KW-0472">Membrane</keyword>
<keyword evidence="4" id="KW-1003">Cell membrane</keyword>
<dbReference type="PANTHER" id="PTHR30433">
    <property type="entry name" value="CHEMOTAXIS PROTEIN MOTA"/>
    <property type="match status" value="1"/>
</dbReference>
<dbReference type="EMBL" id="SLZW01000008">
    <property type="protein sequence ID" value="TCS61350.1"/>
    <property type="molecule type" value="Genomic_DNA"/>
</dbReference>
<feature type="domain" description="MotA/TolQ/ExbB proton channel" evidence="10">
    <location>
        <begin position="113"/>
        <end position="219"/>
    </location>
</feature>
<dbReference type="GO" id="GO:0005886">
    <property type="term" value="C:plasma membrane"/>
    <property type="evidence" value="ECO:0007669"/>
    <property type="project" value="UniProtKB-SubCell"/>
</dbReference>
<keyword evidence="7 9" id="KW-1133">Transmembrane helix</keyword>
<dbReference type="InterPro" id="IPR000540">
    <property type="entry name" value="Flag_MotA_CS"/>
</dbReference>
<dbReference type="InterPro" id="IPR047055">
    <property type="entry name" value="MotA-like"/>
</dbReference>
<keyword evidence="6" id="KW-0283">Flagellar rotation</keyword>
<dbReference type="Proteomes" id="UP000295304">
    <property type="component" value="Unassembled WGS sequence"/>
</dbReference>
<evidence type="ECO:0000313" key="12">
    <source>
        <dbReference type="Proteomes" id="UP000295304"/>
    </source>
</evidence>